<dbReference type="GO" id="GO:0004185">
    <property type="term" value="F:serine-type carboxypeptidase activity"/>
    <property type="evidence" value="ECO:0007669"/>
    <property type="project" value="InterPro"/>
</dbReference>
<keyword evidence="1" id="KW-0121">Carboxypeptidase</keyword>
<sequence>MAFRLYWLLLAVFLASCSGGSDSGKSDSTASSGTFTTPAPKPVQPVPGSAVFAYGLHDAVDRLAVSETPSSKAQTINLKGNVIPFTATAGHMIAYDWESAPPKPADLAGLDAQAAIFYTAYTRDDLPRETRPVTFVFNGGPGGASAVLDLDFLGPKKADPVSPELRLLDNPDTLLDKTDLVFVDPVGTGYSTAIRPHENADFWGVDSDAEVLRDFITRYVNLTGRQSSPKYIYGVSYGGLRAPIIGRRLIESGSRDYMAGPDGKPANILAGLILNSPMLDIKTDCSRSNFSCGGALPTYAMVAAYHGKPAGRQGLTAEDLTTADPASVAPKIARFLSDVRAFATTFNSLYRAVFPGVSQAASDRINWDAYLKAPNWSVSDAGQPNAEDFLNRLYTLTGIGKPYQKGDMPKDNPWIETPNLNSLQFLERFDPAQGKLFINDGRKFLPRQTIDPMLDRTDIYYDFIKTYQASFMNYKPTSEYLGLNGRIIDNWNYLPDPRLPGAERRFATSLPDMAFALTLNPSLKVLIQHGYYDLNTVFHQTELNITRAGLAVKVPVKTYEGGHGILPGKTRSYEHVMQDLDAFYAQPQTNMIAALNAPLAGGDSHE</sequence>
<dbReference type="OrthoDB" id="9770107at2"/>
<dbReference type="InterPro" id="IPR001563">
    <property type="entry name" value="Peptidase_S10"/>
</dbReference>
<feature type="signal peptide" evidence="6">
    <location>
        <begin position="1"/>
        <end position="23"/>
    </location>
</feature>
<reference evidence="7 8" key="1">
    <citation type="submission" date="2018-02" db="EMBL/GenBank/DDBJ databases">
        <title>The draft genome of Phyllobacterium myrsinacearum DSM5892.</title>
        <authorList>
            <person name="Li L."/>
            <person name="Liu L."/>
            <person name="Zhang X."/>
            <person name="Wang T."/>
        </authorList>
    </citation>
    <scope>NUCLEOTIDE SEQUENCE [LARGE SCALE GENOMIC DNA]</scope>
    <source>
        <strain evidence="7 8">DSM 5892</strain>
    </source>
</reference>
<dbReference type="PANTHER" id="PTHR11802:SF3">
    <property type="entry name" value="RETINOID-INDUCIBLE SERINE CARBOXYPEPTIDASE"/>
    <property type="match status" value="1"/>
</dbReference>
<organism evidence="7 8">
    <name type="scientific">Phyllobacterium myrsinacearum</name>
    <dbReference type="NCBI Taxonomy" id="28101"/>
    <lineage>
        <taxon>Bacteria</taxon>
        <taxon>Pseudomonadati</taxon>
        <taxon>Pseudomonadota</taxon>
        <taxon>Alphaproteobacteria</taxon>
        <taxon>Hyphomicrobiales</taxon>
        <taxon>Phyllobacteriaceae</taxon>
        <taxon>Phyllobacterium</taxon>
    </lineage>
</organism>
<proteinExistence type="predicted"/>
<comment type="caution">
    <text evidence="7">The sequence shown here is derived from an EMBL/GenBank/DDBJ whole genome shotgun (WGS) entry which is preliminary data.</text>
</comment>
<evidence type="ECO:0000313" key="8">
    <source>
        <dbReference type="Proteomes" id="UP000238563"/>
    </source>
</evidence>
<evidence type="ECO:0000256" key="1">
    <source>
        <dbReference type="ARBA" id="ARBA00022645"/>
    </source>
</evidence>
<evidence type="ECO:0000256" key="3">
    <source>
        <dbReference type="ARBA" id="ARBA00022729"/>
    </source>
</evidence>
<name>A0A2S9JAB9_9HYPH</name>
<dbReference type="Gene3D" id="3.40.50.1820">
    <property type="entry name" value="alpha/beta hydrolase"/>
    <property type="match status" value="1"/>
</dbReference>
<keyword evidence="8" id="KW-1185">Reference proteome</keyword>
<evidence type="ECO:0000256" key="6">
    <source>
        <dbReference type="SAM" id="SignalP"/>
    </source>
</evidence>
<keyword evidence="3 6" id="KW-0732">Signal</keyword>
<dbReference type="PROSITE" id="PS51257">
    <property type="entry name" value="PROKAR_LIPOPROTEIN"/>
    <property type="match status" value="1"/>
</dbReference>
<evidence type="ECO:0008006" key="9">
    <source>
        <dbReference type="Google" id="ProtNLM"/>
    </source>
</evidence>
<dbReference type="PANTHER" id="PTHR11802">
    <property type="entry name" value="SERINE PROTEASE FAMILY S10 SERINE CARBOXYPEPTIDASE"/>
    <property type="match status" value="1"/>
</dbReference>
<feature type="chain" id="PRO_5015785992" description="Peptidase" evidence="6">
    <location>
        <begin position="24"/>
        <end position="606"/>
    </location>
</feature>
<dbReference type="InterPro" id="IPR029058">
    <property type="entry name" value="AB_hydrolase_fold"/>
</dbReference>
<dbReference type="Pfam" id="PF00450">
    <property type="entry name" value="Peptidase_S10"/>
    <property type="match status" value="1"/>
</dbReference>
<keyword evidence="5" id="KW-0325">Glycoprotein</keyword>
<evidence type="ECO:0000313" key="7">
    <source>
        <dbReference type="EMBL" id="PRD49694.1"/>
    </source>
</evidence>
<keyword evidence="2" id="KW-0645">Protease</keyword>
<dbReference type="AlphaFoldDB" id="A0A2S9JAB9"/>
<protein>
    <recommendedName>
        <fullName evidence="9">Peptidase</fullName>
    </recommendedName>
</protein>
<gene>
    <name evidence="7" type="ORF">C5750_25060</name>
</gene>
<dbReference type="Proteomes" id="UP000238563">
    <property type="component" value="Unassembled WGS sequence"/>
</dbReference>
<keyword evidence="4" id="KW-0378">Hydrolase</keyword>
<evidence type="ECO:0000256" key="2">
    <source>
        <dbReference type="ARBA" id="ARBA00022670"/>
    </source>
</evidence>
<dbReference type="EMBL" id="PVBT01000010">
    <property type="protein sequence ID" value="PRD49694.1"/>
    <property type="molecule type" value="Genomic_DNA"/>
</dbReference>
<evidence type="ECO:0000256" key="4">
    <source>
        <dbReference type="ARBA" id="ARBA00022801"/>
    </source>
</evidence>
<dbReference type="SUPFAM" id="SSF53474">
    <property type="entry name" value="alpha/beta-Hydrolases"/>
    <property type="match status" value="1"/>
</dbReference>
<evidence type="ECO:0000256" key="5">
    <source>
        <dbReference type="ARBA" id="ARBA00023180"/>
    </source>
</evidence>
<dbReference type="GO" id="GO:0006508">
    <property type="term" value="P:proteolysis"/>
    <property type="evidence" value="ECO:0007669"/>
    <property type="project" value="UniProtKB-KW"/>
</dbReference>
<dbReference type="RefSeq" id="WP_105737954.1">
    <property type="nucleotide sequence ID" value="NZ_PVBT01000010.1"/>
</dbReference>
<accession>A0A2S9JAB9</accession>